<evidence type="ECO:0000313" key="9">
    <source>
        <dbReference type="Proteomes" id="UP000683139"/>
    </source>
</evidence>
<dbReference type="Pfam" id="PF02588">
    <property type="entry name" value="YitT_membrane"/>
    <property type="match status" value="1"/>
</dbReference>
<dbReference type="PROSITE" id="PS51257">
    <property type="entry name" value="PROKAR_LIPOPROTEIN"/>
    <property type="match status" value="1"/>
</dbReference>
<keyword evidence="9" id="KW-1185">Reference proteome</keyword>
<feature type="domain" description="DUF2179" evidence="7">
    <location>
        <begin position="231"/>
        <end position="285"/>
    </location>
</feature>
<dbReference type="PANTHER" id="PTHR33545">
    <property type="entry name" value="UPF0750 MEMBRANE PROTEIN YITT-RELATED"/>
    <property type="match status" value="1"/>
</dbReference>
<dbReference type="InterPro" id="IPR051461">
    <property type="entry name" value="UPF0750_membrane"/>
</dbReference>
<feature type="transmembrane region" description="Helical" evidence="6">
    <location>
        <begin position="157"/>
        <end position="177"/>
    </location>
</feature>
<dbReference type="GO" id="GO:0005886">
    <property type="term" value="C:plasma membrane"/>
    <property type="evidence" value="ECO:0007669"/>
    <property type="project" value="UniProtKB-SubCell"/>
</dbReference>
<evidence type="ECO:0000259" key="7">
    <source>
        <dbReference type="Pfam" id="PF10035"/>
    </source>
</evidence>
<keyword evidence="2" id="KW-1003">Cell membrane</keyword>
<keyword evidence="4 6" id="KW-1133">Transmembrane helix</keyword>
<keyword evidence="3 6" id="KW-0812">Transmembrane</keyword>
<sequence>MTQKTRRQARAPLSPSMQVAWNMIQVVVGSCLLALSFNLFLLPSGIASGGVAGISVLVQRVANIAPAITQWSFNIPLFIAAIAVLGKKFGAKSILGSIIFPFFVLLTAHLPAPTDNPILAAIYGGIGVGLGLSIVFRGGGSTGGLDLAAQMLHKLTGIPYNLAVVCFDGAVIIGTAIIISPEVALYALISLFVTSKTIDFAQNGLQLSKVAFIISERSEELEPIILHDLDRGLTKLKGEGGYTGHARNVIMVVVAQHEVVKLKKTVARHDPSAFVIISNTAEVLGEGFKSYQ</sequence>
<evidence type="ECO:0000256" key="3">
    <source>
        <dbReference type="ARBA" id="ARBA00022692"/>
    </source>
</evidence>
<evidence type="ECO:0000256" key="2">
    <source>
        <dbReference type="ARBA" id="ARBA00022475"/>
    </source>
</evidence>
<accession>A0A919YV77</accession>
<evidence type="ECO:0000256" key="4">
    <source>
        <dbReference type="ARBA" id="ARBA00022989"/>
    </source>
</evidence>
<evidence type="ECO:0000256" key="5">
    <source>
        <dbReference type="ARBA" id="ARBA00023136"/>
    </source>
</evidence>
<dbReference type="CDD" id="cd16380">
    <property type="entry name" value="YitT_C"/>
    <property type="match status" value="1"/>
</dbReference>
<comment type="subcellular location">
    <subcellularLocation>
        <location evidence="1">Cell membrane</location>
        <topology evidence="1">Multi-pass membrane protein</topology>
    </subcellularLocation>
</comment>
<feature type="transmembrane region" description="Helical" evidence="6">
    <location>
        <begin position="118"/>
        <end position="136"/>
    </location>
</feature>
<feature type="transmembrane region" description="Helical" evidence="6">
    <location>
        <begin position="61"/>
        <end position="86"/>
    </location>
</feature>
<evidence type="ECO:0000256" key="1">
    <source>
        <dbReference type="ARBA" id="ARBA00004651"/>
    </source>
</evidence>
<dbReference type="InterPro" id="IPR019264">
    <property type="entry name" value="DUF2179"/>
</dbReference>
<comment type="caution">
    <text evidence="8">The sequence shown here is derived from an EMBL/GenBank/DDBJ whole genome shotgun (WGS) entry which is preliminary data.</text>
</comment>
<gene>
    <name evidence="8" type="ORF">J40TS1_47680</name>
</gene>
<proteinExistence type="predicted"/>
<dbReference type="PANTHER" id="PTHR33545:SF9">
    <property type="entry name" value="UPF0750 MEMBRANE PROTEIN YITE"/>
    <property type="match status" value="1"/>
</dbReference>
<reference evidence="8" key="1">
    <citation type="submission" date="2021-03" db="EMBL/GenBank/DDBJ databases">
        <title>Antimicrobial resistance genes in bacteria isolated from Japanese honey, and their potential for conferring macrolide and lincosamide resistance in the American foulbrood pathogen Paenibacillus larvae.</title>
        <authorList>
            <person name="Okamoto M."/>
            <person name="Kumagai M."/>
            <person name="Kanamori H."/>
            <person name="Takamatsu D."/>
        </authorList>
    </citation>
    <scope>NUCLEOTIDE SEQUENCE</scope>
    <source>
        <strain evidence="8">J40TS1</strain>
    </source>
</reference>
<organism evidence="8 9">
    <name type="scientific">Paenibacillus montaniterrae</name>
    <dbReference type="NCBI Taxonomy" id="429341"/>
    <lineage>
        <taxon>Bacteria</taxon>
        <taxon>Bacillati</taxon>
        <taxon>Bacillota</taxon>
        <taxon>Bacilli</taxon>
        <taxon>Bacillales</taxon>
        <taxon>Paenibacillaceae</taxon>
        <taxon>Paenibacillus</taxon>
    </lineage>
</organism>
<dbReference type="InterPro" id="IPR015867">
    <property type="entry name" value="N-reg_PII/ATP_PRibTrfase_C"/>
</dbReference>
<dbReference type="RefSeq" id="WP_213519781.1">
    <property type="nucleotide sequence ID" value="NZ_BOSE01000012.1"/>
</dbReference>
<feature type="transmembrane region" description="Helical" evidence="6">
    <location>
        <begin position="93"/>
        <end position="112"/>
    </location>
</feature>
<evidence type="ECO:0000256" key="6">
    <source>
        <dbReference type="SAM" id="Phobius"/>
    </source>
</evidence>
<dbReference type="Proteomes" id="UP000683139">
    <property type="component" value="Unassembled WGS sequence"/>
</dbReference>
<protein>
    <submittedName>
        <fullName evidence="8">Membrane protein</fullName>
    </submittedName>
</protein>
<dbReference type="PIRSF" id="PIRSF006483">
    <property type="entry name" value="Membrane_protein_YitT"/>
    <property type="match status" value="1"/>
</dbReference>
<dbReference type="InterPro" id="IPR003740">
    <property type="entry name" value="YitT"/>
</dbReference>
<name>A0A919YV77_9BACL</name>
<dbReference type="Gene3D" id="3.30.70.120">
    <property type="match status" value="1"/>
</dbReference>
<keyword evidence="5 6" id="KW-0472">Membrane</keyword>
<evidence type="ECO:0000313" key="8">
    <source>
        <dbReference type="EMBL" id="GIP19126.1"/>
    </source>
</evidence>
<dbReference type="Pfam" id="PF10035">
    <property type="entry name" value="DUF2179"/>
    <property type="match status" value="1"/>
</dbReference>
<dbReference type="EMBL" id="BOSE01000012">
    <property type="protein sequence ID" value="GIP19126.1"/>
    <property type="molecule type" value="Genomic_DNA"/>
</dbReference>
<dbReference type="AlphaFoldDB" id="A0A919YV77"/>